<accession>A0AAW1EP38</accession>
<protein>
    <submittedName>
        <fullName evidence="2">Uncharacterized protein</fullName>
    </submittedName>
</protein>
<organism evidence="2 3">
    <name type="scientific">Zoarces viviparus</name>
    <name type="common">Viviparous eelpout</name>
    <name type="synonym">Blennius viviparus</name>
    <dbReference type="NCBI Taxonomy" id="48416"/>
    <lineage>
        <taxon>Eukaryota</taxon>
        <taxon>Metazoa</taxon>
        <taxon>Chordata</taxon>
        <taxon>Craniata</taxon>
        <taxon>Vertebrata</taxon>
        <taxon>Euteleostomi</taxon>
        <taxon>Actinopterygii</taxon>
        <taxon>Neopterygii</taxon>
        <taxon>Teleostei</taxon>
        <taxon>Neoteleostei</taxon>
        <taxon>Acanthomorphata</taxon>
        <taxon>Eupercaria</taxon>
        <taxon>Perciformes</taxon>
        <taxon>Cottioidei</taxon>
        <taxon>Zoarcales</taxon>
        <taxon>Zoarcidae</taxon>
        <taxon>Zoarcinae</taxon>
        <taxon>Zoarces</taxon>
    </lineage>
</organism>
<feature type="compositionally biased region" description="Low complexity" evidence="1">
    <location>
        <begin position="161"/>
        <end position="180"/>
    </location>
</feature>
<sequence>MTNGQPRPPRWDDGGYYFSKRPGIGPAETPPVPPPSLPLNHYGSYSPITSNRTLPHFAKPYHNNNMRNRSDTDPFILSQLTSTPVHQLDPHRSGLHGQAPCSAPMERRMILTNGNHAGNLLVPGQPRSNTVQRLFGRQGKPGSNPTRNNHNNLNQPVQMIDGSTSSGSGTDTSDTESDAGSSAYIQPLMYGNPAAVSSMNSVNSNGVNSSPLPRSKFSFGSLQLEEGQDGEGEGEGCYGFNEEDTGGRVFSC</sequence>
<reference evidence="2 3" key="1">
    <citation type="journal article" date="2024" name="Genome Biol. Evol.">
        <title>Chromosome-level genome assembly of the viviparous eelpout Zoarces viviparus.</title>
        <authorList>
            <person name="Fuhrmann N."/>
            <person name="Brasseur M.V."/>
            <person name="Bakowski C.E."/>
            <person name="Podsiadlowski L."/>
            <person name="Prost S."/>
            <person name="Krehenwinkel H."/>
            <person name="Mayer C."/>
        </authorList>
    </citation>
    <scope>NUCLEOTIDE SEQUENCE [LARGE SCALE GENOMIC DNA]</scope>
    <source>
        <strain evidence="2">NO-MEL_2022_Ind0_liver</strain>
    </source>
</reference>
<evidence type="ECO:0000313" key="3">
    <source>
        <dbReference type="Proteomes" id="UP001488805"/>
    </source>
</evidence>
<feature type="compositionally biased region" description="Pro residues" evidence="1">
    <location>
        <begin position="28"/>
        <end position="37"/>
    </location>
</feature>
<feature type="region of interest" description="Disordered" evidence="1">
    <location>
        <begin position="132"/>
        <end position="180"/>
    </location>
</feature>
<feature type="region of interest" description="Disordered" evidence="1">
    <location>
        <begin position="1"/>
        <end position="44"/>
    </location>
</feature>
<dbReference type="AlphaFoldDB" id="A0AAW1EP38"/>
<comment type="caution">
    <text evidence="2">The sequence shown here is derived from an EMBL/GenBank/DDBJ whole genome shotgun (WGS) entry which is preliminary data.</text>
</comment>
<gene>
    <name evidence="2" type="ORF">VZT92_017613</name>
</gene>
<feature type="region of interest" description="Disordered" evidence="1">
    <location>
        <begin position="224"/>
        <end position="252"/>
    </location>
</feature>
<name>A0AAW1EP38_ZOAVI</name>
<evidence type="ECO:0000313" key="2">
    <source>
        <dbReference type="EMBL" id="KAK9523710.1"/>
    </source>
</evidence>
<dbReference type="Proteomes" id="UP001488805">
    <property type="component" value="Unassembled WGS sequence"/>
</dbReference>
<feature type="compositionally biased region" description="Polar residues" evidence="1">
    <location>
        <begin position="141"/>
        <end position="157"/>
    </location>
</feature>
<keyword evidence="3" id="KW-1185">Reference proteome</keyword>
<dbReference type="EMBL" id="JBCEZU010000156">
    <property type="protein sequence ID" value="KAK9523710.1"/>
    <property type="molecule type" value="Genomic_DNA"/>
</dbReference>
<evidence type="ECO:0000256" key="1">
    <source>
        <dbReference type="SAM" id="MobiDB-lite"/>
    </source>
</evidence>
<proteinExistence type="predicted"/>